<dbReference type="PATRIC" id="fig|285983.3.peg.1386"/>
<protein>
    <recommendedName>
        <fullName evidence="3">Sulfurtransferase</fullName>
    </recommendedName>
</protein>
<dbReference type="InterPro" id="IPR036873">
    <property type="entry name" value="Rhodanese-like_dom_sf"/>
</dbReference>
<dbReference type="RefSeq" id="WP_044394390.1">
    <property type="nucleotide sequence ID" value="NZ_JXIQ01000101.1"/>
</dbReference>
<reference evidence="1 2" key="1">
    <citation type="submission" date="2015-01" db="EMBL/GenBank/DDBJ databases">
        <title>Draft genome sequences of the supercritical CO2 tolerant bacteria Bacillus subterraneus MITOT1 and Bacillus cereus MIT0214.</title>
        <authorList>
            <person name="Peet K.C."/>
            <person name="Thompson J.R."/>
        </authorList>
    </citation>
    <scope>NUCLEOTIDE SEQUENCE [LARGE SCALE GENOMIC DNA]</scope>
    <source>
        <strain evidence="1 2">MITOT1</strain>
    </source>
</reference>
<dbReference type="EMBL" id="JXIQ01000101">
    <property type="protein sequence ID" value="KIY21567.1"/>
    <property type="molecule type" value="Genomic_DNA"/>
</dbReference>
<evidence type="ECO:0008006" key="3">
    <source>
        <dbReference type="Google" id="ProtNLM"/>
    </source>
</evidence>
<dbReference type="AlphaFoldDB" id="A0A0D6Z7L2"/>
<keyword evidence="2" id="KW-1185">Reference proteome</keyword>
<comment type="caution">
    <text evidence="1">The sequence shown here is derived from an EMBL/GenBank/DDBJ whole genome shotgun (WGS) entry which is preliminary data.</text>
</comment>
<evidence type="ECO:0000313" key="2">
    <source>
        <dbReference type="Proteomes" id="UP000032512"/>
    </source>
</evidence>
<gene>
    <name evidence="1" type="ORF">UB32_13035</name>
</gene>
<name>A0A0D6Z7L2_9BACI</name>
<dbReference type="OrthoDB" id="2967651at2"/>
<dbReference type="Gene3D" id="3.40.250.10">
    <property type="entry name" value="Rhodanese-like domain"/>
    <property type="match status" value="1"/>
</dbReference>
<organism evidence="1 2">
    <name type="scientific">Mesobacillus subterraneus</name>
    <dbReference type="NCBI Taxonomy" id="285983"/>
    <lineage>
        <taxon>Bacteria</taxon>
        <taxon>Bacillati</taxon>
        <taxon>Bacillota</taxon>
        <taxon>Bacilli</taxon>
        <taxon>Bacillales</taxon>
        <taxon>Bacillaceae</taxon>
        <taxon>Mesobacillus</taxon>
    </lineage>
</organism>
<accession>A0A0D6Z7L2</accession>
<proteinExistence type="predicted"/>
<dbReference type="SUPFAM" id="SSF52821">
    <property type="entry name" value="Rhodanese/Cell cycle control phosphatase"/>
    <property type="match status" value="1"/>
</dbReference>
<sequence>MLTGLIIVLLLLTLIFNRYVPVRNLQVVNGDEHGAIFVDLRDYQDSAKNPVNGAINIPCGYLKRYIKEIPNEQIILIASNEIEKNFGARLLKKYGYDVKGYTITGPSQ</sequence>
<dbReference type="Proteomes" id="UP000032512">
    <property type="component" value="Unassembled WGS sequence"/>
</dbReference>
<evidence type="ECO:0000313" key="1">
    <source>
        <dbReference type="EMBL" id="KIY21567.1"/>
    </source>
</evidence>